<feature type="compositionally biased region" description="Low complexity" evidence="7">
    <location>
        <begin position="297"/>
        <end position="310"/>
    </location>
</feature>
<comment type="caution">
    <text evidence="10">The sequence shown here is derived from an EMBL/GenBank/DDBJ whole genome shotgun (WGS) entry which is preliminary data.</text>
</comment>
<evidence type="ECO:0000256" key="6">
    <source>
        <dbReference type="PROSITE-ProRule" id="PRU00176"/>
    </source>
</evidence>
<feature type="domain" description="SPOC" evidence="9">
    <location>
        <begin position="589"/>
        <end position="886"/>
    </location>
</feature>
<feature type="domain" description="RRM" evidence="8">
    <location>
        <begin position="461"/>
        <end position="535"/>
    </location>
</feature>
<feature type="region of interest" description="Disordered" evidence="7">
    <location>
        <begin position="683"/>
        <end position="740"/>
    </location>
</feature>
<dbReference type="Gene3D" id="2.40.290.10">
    <property type="match status" value="2"/>
</dbReference>
<evidence type="ECO:0000313" key="10">
    <source>
        <dbReference type="EMBL" id="KAG9509489.1"/>
    </source>
</evidence>
<evidence type="ECO:0000256" key="4">
    <source>
        <dbReference type="ARBA" id="ARBA00022884"/>
    </source>
</evidence>
<reference evidence="10 11" key="1">
    <citation type="submission" date="2020-10" db="EMBL/GenBank/DDBJ databases">
        <authorList>
            <person name="Klimov P.B."/>
            <person name="Dyachkov S.M."/>
            <person name="Chetverikov P.E."/>
        </authorList>
    </citation>
    <scope>NUCLEOTIDE SEQUENCE [LARGE SCALE GENOMIC DNA]</scope>
    <source>
        <strain evidence="10">BMOC 18-1129-001#AD2665</strain>
        <tissue evidence="10">Entire mites</tissue>
    </source>
</reference>
<feature type="compositionally biased region" description="Polar residues" evidence="7">
    <location>
        <begin position="336"/>
        <end position="352"/>
    </location>
</feature>
<accession>A0ABQ7S7S1</accession>
<feature type="non-terminal residue" evidence="10">
    <location>
        <position position="1"/>
    </location>
</feature>
<evidence type="ECO:0000259" key="8">
    <source>
        <dbReference type="PROSITE" id="PS50102"/>
    </source>
</evidence>
<dbReference type="InterPro" id="IPR012921">
    <property type="entry name" value="SPOC_C"/>
</dbReference>
<organism evidence="10 11">
    <name type="scientific">Fragariocoptes setiger</name>
    <dbReference type="NCBI Taxonomy" id="1670756"/>
    <lineage>
        <taxon>Eukaryota</taxon>
        <taxon>Metazoa</taxon>
        <taxon>Ecdysozoa</taxon>
        <taxon>Arthropoda</taxon>
        <taxon>Chelicerata</taxon>
        <taxon>Arachnida</taxon>
        <taxon>Acari</taxon>
        <taxon>Acariformes</taxon>
        <taxon>Trombidiformes</taxon>
        <taxon>Prostigmata</taxon>
        <taxon>Eupodina</taxon>
        <taxon>Eriophyoidea</taxon>
        <taxon>Phytoptidae</taxon>
        <taxon>Fragariocoptes</taxon>
    </lineage>
</organism>
<evidence type="ECO:0000313" key="11">
    <source>
        <dbReference type="Proteomes" id="UP000825002"/>
    </source>
</evidence>
<dbReference type="SUPFAM" id="SSF54928">
    <property type="entry name" value="RNA-binding domain, RBD"/>
    <property type="match status" value="2"/>
</dbReference>
<dbReference type="PROSITE" id="PS50917">
    <property type="entry name" value="SPOC"/>
    <property type="match status" value="1"/>
</dbReference>
<evidence type="ECO:0000256" key="3">
    <source>
        <dbReference type="ARBA" id="ARBA00022553"/>
    </source>
</evidence>
<dbReference type="PANTHER" id="PTHR23189">
    <property type="entry name" value="RNA RECOGNITION MOTIF-CONTAINING"/>
    <property type="match status" value="1"/>
</dbReference>
<feature type="compositionally biased region" description="Polar residues" evidence="7">
    <location>
        <begin position="726"/>
        <end position="740"/>
    </location>
</feature>
<proteinExistence type="inferred from homology"/>
<dbReference type="Proteomes" id="UP000825002">
    <property type="component" value="Unassembled WGS sequence"/>
</dbReference>
<dbReference type="Pfam" id="PF00076">
    <property type="entry name" value="RRM_1"/>
    <property type="match status" value="2"/>
</dbReference>
<dbReference type="SMART" id="SM00360">
    <property type="entry name" value="RRM"/>
    <property type="match status" value="3"/>
</dbReference>
<feature type="compositionally biased region" description="Low complexity" evidence="7">
    <location>
        <begin position="275"/>
        <end position="288"/>
    </location>
</feature>
<sequence length="886" mass="97565">MSRRARMRTPPPYVDTRPPIMRPSRSHHEPYDDYHPSSMHHHHRAEPYPRMPPQRIREHPLPPPPATYKILCVTNLNYKVSDGSIREALLHEFGRYGDISVRVCHDGSERLAYVYFRCYEEAREARHEKSRLVLFDRLVEIDPIYEHRSSSSSSAYSAPRRRSNTPPEYLGMQGPRRSSPPPPMVAHSSRSRMVPPPRSSSLRTGPSSPYERHSSSSYSNNYESRSSFHNHSSSSSASYRDRDRGRDPHGPDPYSHTMPRSPRYDSSSYHHPESRAPSAYASSSASHRVPPPPPALPSAQASSSSSSSASVGGNTLPAPHHHRHHTPPSSGPASGGTHQRLSPASNSSNQRANPVKDLRKEKFPNYLLHIAPEDDDKATRTLFVGNLEVSISDSELRRIFERFGIVEDIDVKRPPPGQGNAYAFIRFANLDMAHKAKVEMSGQYIGKFQCKIGYGKATPTKRLWIGGLGTWVTLQQLEQEFERFGTIIKIEYNKGDDFAYVEYEKLDAAQTASQDMRGHQMAGSDKRLRIDFADTEDDPAEALSAVNNQMSPEFAARQVAESESDEIRTLDEEGIDEDGVTISDSVTSITELAKCCPVSWNAALVLKNSVFTSRMFLCSGDIALVDKYITESDSSDLPTLKISQRLRLDPPKLDDVTRRMNADGIKNYSMFLILDCQLPINNQTPGTPTATSTSTPTPTTNATGTTTAPGSSPQTNPDGSTPGAISASTPPSVTTLANNDNSCGTTNLAASGDSINHVTANNNNNNDSSLSNNNNKDNNDNVNAGNSNNNNDSTNTNGDGPARDNDSSLSCSKPLKNLIAYLRQKDAAGVVAFKDTDSKSSDVYMYAFPPCRYAIDLVRQAAPNLTTDPIQTQKDNFLVGLIVKGK</sequence>
<keyword evidence="3" id="KW-0597">Phosphoprotein</keyword>
<feature type="compositionally biased region" description="Low complexity" evidence="7">
    <location>
        <begin position="761"/>
        <end position="799"/>
    </location>
</feature>
<gene>
    <name evidence="10" type="primary">nito</name>
    <name evidence="10" type="ORF">GZH46_01991</name>
</gene>
<protein>
    <submittedName>
        <fullName evidence="10">RNA-binding protein spenito</fullName>
    </submittedName>
</protein>
<comment type="similarity">
    <text evidence="2">Belongs to the RRM Spen family.</text>
</comment>
<dbReference type="InterPro" id="IPR035979">
    <property type="entry name" value="RBD_domain_sf"/>
</dbReference>
<feature type="compositionally biased region" description="Low complexity" evidence="7">
    <location>
        <begin position="215"/>
        <end position="238"/>
    </location>
</feature>
<dbReference type="InterPro" id="IPR012677">
    <property type="entry name" value="Nucleotide-bd_a/b_plait_sf"/>
</dbReference>
<evidence type="ECO:0000259" key="9">
    <source>
        <dbReference type="PROSITE" id="PS50917"/>
    </source>
</evidence>
<feature type="compositionally biased region" description="Basic and acidic residues" evidence="7">
    <location>
        <begin position="239"/>
        <end position="250"/>
    </location>
</feature>
<dbReference type="PROSITE" id="PS50102">
    <property type="entry name" value="RRM"/>
    <property type="match status" value="2"/>
</dbReference>
<dbReference type="CDD" id="cd12309">
    <property type="entry name" value="RRM2_Spen"/>
    <property type="match status" value="1"/>
</dbReference>
<evidence type="ECO:0000256" key="2">
    <source>
        <dbReference type="ARBA" id="ARBA00005387"/>
    </source>
</evidence>
<feature type="region of interest" description="Disordered" evidence="7">
    <location>
        <begin position="149"/>
        <end position="354"/>
    </location>
</feature>
<dbReference type="Pfam" id="PF07744">
    <property type="entry name" value="SPOC"/>
    <property type="match status" value="1"/>
</dbReference>
<evidence type="ECO:0000256" key="1">
    <source>
        <dbReference type="ARBA" id="ARBA00004123"/>
    </source>
</evidence>
<feature type="region of interest" description="Disordered" evidence="7">
    <location>
        <begin position="754"/>
        <end position="809"/>
    </location>
</feature>
<evidence type="ECO:0000256" key="7">
    <source>
        <dbReference type="SAM" id="MobiDB-lite"/>
    </source>
</evidence>
<evidence type="ECO:0000256" key="5">
    <source>
        <dbReference type="ARBA" id="ARBA00023242"/>
    </source>
</evidence>
<keyword evidence="4 6" id="KW-0694">RNA-binding</keyword>
<dbReference type="InterPro" id="IPR000504">
    <property type="entry name" value="RRM_dom"/>
</dbReference>
<keyword evidence="11" id="KW-1185">Reference proteome</keyword>
<feature type="region of interest" description="Disordered" evidence="7">
    <location>
        <begin position="1"/>
        <end position="61"/>
    </location>
</feature>
<name>A0ABQ7S7S1_9ACAR</name>
<feature type="compositionally biased region" description="Low complexity" evidence="7">
    <location>
        <begin position="683"/>
        <end position="715"/>
    </location>
</feature>
<dbReference type="InterPro" id="IPR016194">
    <property type="entry name" value="SPOC-like_C_dom_sf"/>
</dbReference>
<dbReference type="Gene3D" id="3.30.70.330">
    <property type="match status" value="3"/>
</dbReference>
<feature type="domain" description="RRM" evidence="8">
    <location>
        <begin position="380"/>
        <end position="457"/>
    </location>
</feature>
<keyword evidence="5" id="KW-0539">Nucleus</keyword>
<dbReference type="SUPFAM" id="SSF100939">
    <property type="entry name" value="SPOC domain-like"/>
    <property type="match status" value="2"/>
</dbReference>
<feature type="compositionally biased region" description="Basic and acidic residues" evidence="7">
    <location>
        <begin position="26"/>
        <end position="35"/>
    </location>
</feature>
<dbReference type="InterPro" id="IPR010912">
    <property type="entry name" value="SPOC_met"/>
</dbReference>
<dbReference type="CDD" id="cd12308">
    <property type="entry name" value="RRM1_Spen"/>
    <property type="match status" value="1"/>
</dbReference>
<dbReference type="EMBL" id="JAIFTH010000452">
    <property type="protein sequence ID" value="KAG9509489.1"/>
    <property type="molecule type" value="Genomic_DNA"/>
</dbReference>
<comment type="subcellular location">
    <subcellularLocation>
        <location evidence="1">Nucleus</location>
    </subcellularLocation>
</comment>
<dbReference type="CDD" id="cd12310">
    <property type="entry name" value="RRM3_Spen"/>
    <property type="match status" value="1"/>
</dbReference>